<feature type="non-terminal residue" evidence="5">
    <location>
        <position position="120"/>
    </location>
</feature>
<proteinExistence type="inferred from homology"/>
<dbReference type="PANTHER" id="PTHR11265:SF0">
    <property type="entry name" value="12S RRNA N4-METHYLCYTIDINE METHYLTRANSFERASE"/>
    <property type="match status" value="1"/>
</dbReference>
<dbReference type="Pfam" id="PF01795">
    <property type="entry name" value="Methyltransf_5"/>
    <property type="match status" value="1"/>
</dbReference>
<name>X1GFQ2_9ZZZZ</name>
<evidence type="ECO:0000256" key="3">
    <source>
        <dbReference type="ARBA" id="ARBA00022679"/>
    </source>
</evidence>
<dbReference type="InterPro" id="IPR023397">
    <property type="entry name" value="SAM-dep_MeTrfase_MraW_recog"/>
</dbReference>
<dbReference type="EMBL" id="BARU01019716">
    <property type="protein sequence ID" value="GAH56017.1"/>
    <property type="molecule type" value="Genomic_DNA"/>
</dbReference>
<dbReference type="SUPFAM" id="SSF53335">
    <property type="entry name" value="S-adenosyl-L-methionine-dependent methyltransferases"/>
    <property type="match status" value="1"/>
</dbReference>
<keyword evidence="3" id="KW-0808">Transferase</keyword>
<keyword evidence="2" id="KW-0489">Methyltransferase</keyword>
<dbReference type="PANTHER" id="PTHR11265">
    <property type="entry name" value="S-ADENOSYL-METHYLTRANSFERASE MRAW"/>
    <property type="match status" value="1"/>
</dbReference>
<reference evidence="5" key="1">
    <citation type="journal article" date="2014" name="Front. Microbiol.">
        <title>High frequency of phylogenetically diverse reductive dehalogenase-homologous genes in deep subseafloor sedimentary metagenomes.</title>
        <authorList>
            <person name="Kawai M."/>
            <person name="Futagami T."/>
            <person name="Toyoda A."/>
            <person name="Takaki Y."/>
            <person name="Nishi S."/>
            <person name="Hori S."/>
            <person name="Arai W."/>
            <person name="Tsubouchi T."/>
            <person name="Morono Y."/>
            <person name="Uchiyama I."/>
            <person name="Ito T."/>
            <person name="Fujiyama A."/>
            <person name="Inagaki F."/>
            <person name="Takami H."/>
        </authorList>
    </citation>
    <scope>NUCLEOTIDE SEQUENCE</scope>
    <source>
        <strain evidence="5">Expedition CK06-06</strain>
    </source>
</reference>
<dbReference type="InterPro" id="IPR029063">
    <property type="entry name" value="SAM-dependent_MTases_sf"/>
</dbReference>
<dbReference type="CDD" id="cd02440">
    <property type="entry name" value="AdoMet_MTases"/>
    <property type="match status" value="1"/>
</dbReference>
<dbReference type="GO" id="GO:0070475">
    <property type="term" value="P:rRNA base methylation"/>
    <property type="evidence" value="ECO:0007669"/>
    <property type="project" value="TreeGrafter"/>
</dbReference>
<protein>
    <recommendedName>
        <fullName evidence="6">16S rRNA (Cytosine(1402)-N(4))-methyltransferase</fullName>
    </recommendedName>
</protein>
<keyword evidence="4" id="KW-0949">S-adenosyl-L-methionine</keyword>
<dbReference type="InterPro" id="IPR002903">
    <property type="entry name" value="RsmH"/>
</dbReference>
<dbReference type="Gene3D" id="3.40.50.150">
    <property type="entry name" value="Vaccinia Virus protein VP39"/>
    <property type="match status" value="1"/>
</dbReference>
<evidence type="ECO:0000256" key="1">
    <source>
        <dbReference type="ARBA" id="ARBA00010396"/>
    </source>
</evidence>
<evidence type="ECO:0000313" key="5">
    <source>
        <dbReference type="EMBL" id="GAH56017.1"/>
    </source>
</evidence>
<gene>
    <name evidence="5" type="ORF">S03H2_32451</name>
</gene>
<comment type="caution">
    <text evidence="5">The sequence shown here is derived from an EMBL/GenBank/DDBJ whole genome shotgun (WGS) entry which is preliminary data.</text>
</comment>
<dbReference type="Gene3D" id="1.10.150.170">
    <property type="entry name" value="Putative methyltransferase TM0872, insert domain"/>
    <property type="match status" value="1"/>
</dbReference>
<organism evidence="5">
    <name type="scientific">marine sediment metagenome</name>
    <dbReference type="NCBI Taxonomy" id="412755"/>
    <lineage>
        <taxon>unclassified sequences</taxon>
        <taxon>metagenomes</taxon>
        <taxon>ecological metagenomes</taxon>
    </lineage>
</organism>
<comment type="similarity">
    <text evidence="1">Belongs to the methyltransferase superfamily. RsmH family.</text>
</comment>
<dbReference type="AlphaFoldDB" id="X1GFQ2"/>
<dbReference type="GO" id="GO:0071424">
    <property type="term" value="F:rRNA (cytosine-N4-)-methyltransferase activity"/>
    <property type="evidence" value="ECO:0007669"/>
    <property type="project" value="TreeGrafter"/>
</dbReference>
<accession>X1GFQ2</accession>
<evidence type="ECO:0008006" key="6">
    <source>
        <dbReference type="Google" id="ProtNLM"/>
    </source>
</evidence>
<evidence type="ECO:0000256" key="4">
    <source>
        <dbReference type="ARBA" id="ARBA00022691"/>
    </source>
</evidence>
<sequence>MEYQHIPALENEVIDYLRPEKEEIIIDATIGLGGHSIAVLERCPDCQIIGIDRDREALKLAKERLGKFKERVKLIEGNFAQLEKLVDCSVDGILFDLGLSSLQIGDPDRGFSFREEGPLD</sequence>
<evidence type="ECO:0000256" key="2">
    <source>
        <dbReference type="ARBA" id="ARBA00022603"/>
    </source>
</evidence>